<evidence type="ECO:0000313" key="3">
    <source>
        <dbReference type="Proteomes" id="UP000094043"/>
    </source>
</evidence>
<organism evidence="2 3">
    <name type="scientific">Cryptococcus depauperatus CBS 7841</name>
    <dbReference type="NCBI Taxonomy" id="1295531"/>
    <lineage>
        <taxon>Eukaryota</taxon>
        <taxon>Fungi</taxon>
        <taxon>Dikarya</taxon>
        <taxon>Basidiomycota</taxon>
        <taxon>Agaricomycotina</taxon>
        <taxon>Tremellomycetes</taxon>
        <taxon>Tremellales</taxon>
        <taxon>Cryptococcaceae</taxon>
        <taxon>Cryptococcus</taxon>
    </lineage>
</organism>
<dbReference type="GeneID" id="91086272"/>
<evidence type="ECO:0000313" key="2">
    <source>
        <dbReference type="EMBL" id="WVN86886.1"/>
    </source>
</evidence>
<dbReference type="GO" id="GO:0000500">
    <property type="term" value="C:RNA polymerase I upstream activating factor complex"/>
    <property type="evidence" value="ECO:0007669"/>
    <property type="project" value="InterPro"/>
</dbReference>
<dbReference type="AlphaFoldDB" id="A0AAJ8JR54"/>
<gene>
    <name evidence="2" type="ORF">L203_102060</name>
</gene>
<dbReference type="GO" id="GO:0042790">
    <property type="term" value="P:nucleolar large rRNA transcription by RNA polymerase I"/>
    <property type="evidence" value="ECO:0007669"/>
    <property type="project" value="InterPro"/>
</dbReference>
<dbReference type="KEGG" id="cdep:91086272"/>
<keyword evidence="3" id="KW-1185">Reference proteome</keyword>
<dbReference type="Proteomes" id="UP000094043">
    <property type="component" value="Chromosome 2"/>
</dbReference>
<dbReference type="GO" id="GO:0000182">
    <property type="term" value="F:rDNA binding"/>
    <property type="evidence" value="ECO:0007669"/>
    <property type="project" value="TreeGrafter"/>
</dbReference>
<proteinExistence type="predicted"/>
<dbReference type="GO" id="GO:0001181">
    <property type="term" value="F:RNA polymerase I general transcription initiation factor activity"/>
    <property type="evidence" value="ECO:0007669"/>
    <property type="project" value="TreeGrafter"/>
</dbReference>
<reference evidence="2" key="1">
    <citation type="submission" date="2016-06" db="EMBL/GenBank/DDBJ databases">
        <authorList>
            <person name="Cuomo C."/>
            <person name="Litvintseva A."/>
            <person name="Heitman J."/>
            <person name="Chen Y."/>
            <person name="Sun S."/>
            <person name="Springer D."/>
            <person name="Dromer F."/>
            <person name="Young S."/>
            <person name="Zeng Q."/>
            <person name="Chapman S."/>
            <person name="Gujja S."/>
            <person name="Saif S."/>
            <person name="Birren B."/>
        </authorList>
    </citation>
    <scope>NUCLEOTIDE SEQUENCE</scope>
    <source>
        <strain evidence="2">CBS 7841</strain>
    </source>
</reference>
<name>A0AAJ8JR54_9TREE</name>
<sequence length="706" mass="81395">MPEADTGNKNSTEKAYSEWYLRHLDSHILTSRRSLSGHIQNTLQSFQSTYVYPTNAFWNSHEKSAFFAALARHSRYRPDLIALDIGKSESEVVWYFDLLESARIHQDQEPRRRNRKTELKRSHRFQEGLAPAAREVSASWLKVEEGLANGVAEYIENTSYDNKKRLQKKRKRKEKNDLITRFEDLEGKKGNEKKRALEGRPEIEELEQQWAVQDWLETIGEERFEELDRLLQNVWLDEYQKCLTHSASFFAAVHLEEEGTLELTETRAKGDPTGKIARDLQLISVISSIPKKQRTMEQRQLLAKVVNRQRCREQYRTKKLRQEGMTKEEIAESGGADAVFAMRNGTEISTTLSSTMLKKTLGSTYTKVGEKMVYEFAKEHGIDLFNYKTMQRLMKTQGDTTTTSVSLMIIQELYNELMIYLKPLIYNIIIFAEQFLAQTYHSKDKETENNQHFNAVIAPEHVYWALAVSDNLHRMPFDEDMTARTNEEPLIAAGKKADDKVFNGESEKQSDDTDVNTALSMNHSALSDDYRLAPDNLPWTFLPFTSKSLLADHCASLSSDNDNSALSDTYHDTDQEDEALDAAQDEVDIQHDRIYEQELQKALEAENEDYEPDDFGNEWWERSEKSAVERDYITLHVKISNSRQKRRKAARLSTNKDTKKLRSKALSKKFIDESEQDDVEDLVGGAPGNDECQSAIHHTAESHRPT</sequence>
<feature type="region of interest" description="Disordered" evidence="1">
    <location>
        <begin position="644"/>
        <end position="706"/>
    </location>
</feature>
<accession>A0AAJ8JR54</accession>
<dbReference type="GO" id="GO:0006361">
    <property type="term" value="P:transcription initiation at RNA polymerase I promoter"/>
    <property type="evidence" value="ECO:0007669"/>
    <property type="project" value="TreeGrafter"/>
</dbReference>
<reference evidence="2" key="3">
    <citation type="submission" date="2024-01" db="EMBL/GenBank/DDBJ databases">
        <authorList>
            <person name="Coelho M.A."/>
            <person name="David-Palma M."/>
            <person name="Shea T."/>
            <person name="Sun S."/>
            <person name="Cuomo C.A."/>
            <person name="Heitman J."/>
        </authorList>
    </citation>
    <scope>NUCLEOTIDE SEQUENCE</scope>
    <source>
        <strain evidence="2">CBS 7841</strain>
    </source>
</reference>
<dbReference type="EMBL" id="CP143785">
    <property type="protein sequence ID" value="WVN86886.1"/>
    <property type="molecule type" value="Genomic_DNA"/>
</dbReference>
<dbReference type="PANTHER" id="PTHR28079">
    <property type="entry name" value="RNA POLYMERASE I-SPECIFIC TRANSCRIPTION INITIATION FACTOR RRN5"/>
    <property type="match status" value="1"/>
</dbReference>
<reference evidence="2" key="2">
    <citation type="journal article" date="2022" name="Elife">
        <title>Obligate sexual reproduction of a homothallic fungus closely related to the Cryptococcus pathogenic species complex.</title>
        <authorList>
            <person name="Passer A.R."/>
            <person name="Clancey S.A."/>
            <person name="Shea T."/>
            <person name="David-Palma M."/>
            <person name="Averette A.F."/>
            <person name="Boekhout T."/>
            <person name="Porcel B.M."/>
            <person name="Nowrousian M."/>
            <person name="Cuomo C.A."/>
            <person name="Sun S."/>
            <person name="Heitman J."/>
            <person name="Coelho M.A."/>
        </authorList>
    </citation>
    <scope>NUCLEOTIDE SEQUENCE</scope>
    <source>
        <strain evidence="2">CBS 7841</strain>
    </source>
</reference>
<protein>
    <submittedName>
        <fullName evidence="2">Uncharacterized protein</fullName>
    </submittedName>
</protein>
<dbReference type="InterPro" id="IPR039601">
    <property type="entry name" value="Rrn5"/>
</dbReference>
<dbReference type="PANTHER" id="PTHR28079:SF1">
    <property type="entry name" value="RNA POLYMERASE I-SPECIFIC TRANSCRIPTION INITIATION FACTOR RRN5"/>
    <property type="match status" value="1"/>
</dbReference>
<dbReference type="RefSeq" id="XP_066067586.1">
    <property type="nucleotide sequence ID" value="XM_066211489.1"/>
</dbReference>
<evidence type="ECO:0000256" key="1">
    <source>
        <dbReference type="SAM" id="MobiDB-lite"/>
    </source>
</evidence>